<dbReference type="Pfam" id="PF05565">
    <property type="entry name" value="Sipho_Gp157"/>
    <property type="match status" value="1"/>
</dbReference>
<sequence length="232" mass="26121">MNLFEIQAKLDNIFNQAIENEGEIDESLASELEIAQEELDDKLYAYSFVIDRYSSDIALLKQYKKALDDRIARFEKNQDKLKNAIAEAVYKYGDPVVKKNKDTGLKEETGAYSYKTPVITINVRKTKTVETDNDLYNHFALSVVQHISDNSILDMPNLPQISAFATINITSGLTIPQAAKLREMAANEGILIDDSDIKVKVSNKELKDVLDTEPEGLDAWTLGEKDVVTIRK</sequence>
<dbReference type="KEGG" id="vg:75690790"/>
<dbReference type="EMBL" id="MZ130487">
    <property type="protein sequence ID" value="QWM90255.1"/>
    <property type="molecule type" value="Genomic_DNA"/>
</dbReference>
<accession>A0AAE7RWZ3</accession>
<keyword evidence="2" id="KW-1185">Reference proteome</keyword>
<dbReference type="Proteomes" id="UP000827441">
    <property type="component" value="Segment"/>
</dbReference>
<reference evidence="1 2" key="1">
    <citation type="submission" date="2021-04" db="EMBL/GenBank/DDBJ databases">
        <authorList>
            <person name="Shkoporov A.N."/>
            <person name="Stockdale S.R."/>
            <person name="Guerin E."/>
            <person name="Ross R.P."/>
            <person name="Hill C."/>
        </authorList>
    </citation>
    <scope>NUCLEOTIDE SEQUENCE [LARGE SCALE GENOMIC DNA]</scope>
    <source>
        <strain evidence="2">cr25_1</strain>
    </source>
</reference>
<evidence type="ECO:0000313" key="2">
    <source>
        <dbReference type="Proteomes" id="UP000827441"/>
    </source>
</evidence>
<proteinExistence type="predicted"/>
<organism evidence="1 2">
    <name type="scientific">uncultured phage cr25_1</name>
    <dbReference type="NCBI Taxonomy" id="2986395"/>
    <lineage>
        <taxon>Viruses</taxon>
        <taxon>Duplodnaviria</taxon>
        <taxon>Heunggongvirae</taxon>
        <taxon>Uroviricota</taxon>
        <taxon>Caudoviricetes</taxon>
        <taxon>Crassvirales</taxon>
        <taxon>Crevaviridae</taxon>
        <taxon>Coarsevirinae</taxon>
        <taxon>Junduvirus</taxon>
        <taxon>Junduvirus copri</taxon>
    </lineage>
</organism>
<dbReference type="GeneID" id="75690790"/>
<protein>
    <submittedName>
        <fullName evidence="1">Siphovirus Gp157-like host-nuclease inhibitor protein Gam</fullName>
    </submittedName>
</protein>
<name>A0AAE7RWZ3_9CAUD</name>
<dbReference type="RefSeq" id="YP_010359827.1">
    <property type="nucleotide sequence ID" value="NC_062777.1"/>
</dbReference>
<dbReference type="InterPro" id="IPR008840">
    <property type="entry name" value="Sipho_Gp157"/>
</dbReference>
<gene>
    <name evidence="1" type="primary">gp_23188</name>
</gene>
<evidence type="ECO:0000313" key="1">
    <source>
        <dbReference type="EMBL" id="QWM90255.1"/>
    </source>
</evidence>